<dbReference type="EC" id="1.5.1.20" evidence="14"/>
<sequence>MRMNIREYLENHKLLTDGAMGTYFDSIEKENYICSEEANITNPALVREIHRSYVKNGAQLLRSNTFLANEGTFLSLTQAKAEAFENITLKQLIIAGYQLAKETAQEVYQEEYPIFAAADIGPILEERDSEEADILQQYYEICDSFLEAGADIFVLETFPDTQYVLKMAEYIRKSCPEAFIIGQFSLTPTGYSRTGFHYKTILQEATQSGLLDGAGLNCGVGAAHMKKFLKSYIEEFGVPEDMVLTSLPNCGYPQIVRGHAVYSDSVPYFGEKLGEISELGVQVLGGCCGTTPEYIGEIYKTVFQAKKTEGAVKIPTKIVWGDVTKRVQKRKEAAVHITQAGEQKEAIKEKQVTNTFRQKLEMGELVCAVELDPPFDTDDTKLLNGAKALLSTKADIITIADSPLARSRADASLMAAKIKMTTGMDVMPHLSCRDKNRIAIRSGLLGSYASGIRNYLFVTGDPVAREDREFTKSVFDFNSIRLMKFAQSMNQEVFKDDTIFYGGALNQNGAGPENIAGRMLKKMEAGCRYFLTQPVYDKEGIERLTFLKERTGAKILIGIMPLVSRRNALFIKNEMPGIHVPDEVVAKYKEGASREEFEEAAIEISKQIIEMGKGIGAGFYFMTPFNRVSLVKSILEYV</sequence>
<comment type="cofactor">
    <cofactor evidence="12">
        <name>Zn(2+)</name>
        <dbReference type="ChEBI" id="CHEBI:29105"/>
    </cofactor>
</comment>
<proteinExistence type="inferred from homology"/>
<evidence type="ECO:0000313" key="16">
    <source>
        <dbReference type="Proteomes" id="UP000283497"/>
    </source>
</evidence>
<dbReference type="NCBIfam" id="NF006396">
    <property type="entry name" value="PRK08645.1"/>
    <property type="match status" value="1"/>
</dbReference>
<evidence type="ECO:0000313" key="17">
    <source>
        <dbReference type="Proteomes" id="UP000286561"/>
    </source>
</evidence>
<dbReference type="InterPro" id="IPR029041">
    <property type="entry name" value="FAD-linked_oxidoreductase-like"/>
</dbReference>
<comment type="cofactor">
    <cofactor evidence="1">
        <name>FAD</name>
        <dbReference type="ChEBI" id="CHEBI:57692"/>
    </cofactor>
</comment>
<dbReference type="EMBL" id="QSEP01000067">
    <property type="protein sequence ID" value="RGZ81492.1"/>
    <property type="molecule type" value="Genomic_DNA"/>
</dbReference>
<dbReference type="GO" id="GO:0046872">
    <property type="term" value="F:metal ion binding"/>
    <property type="evidence" value="ECO:0007669"/>
    <property type="project" value="UniProtKB-KW"/>
</dbReference>
<dbReference type="CDD" id="cd00537">
    <property type="entry name" value="MTHFR"/>
    <property type="match status" value="1"/>
</dbReference>
<comment type="pathway">
    <text evidence="2">One-carbon metabolism; tetrahydrofolate interconversion.</text>
</comment>
<dbReference type="GO" id="GO:0008705">
    <property type="term" value="F:methionine synthase activity"/>
    <property type="evidence" value="ECO:0007669"/>
    <property type="project" value="TreeGrafter"/>
</dbReference>
<keyword evidence="12" id="KW-0862">Zinc</keyword>
<feature type="binding site" evidence="12">
    <location>
        <position position="218"/>
    </location>
    <ligand>
        <name>Zn(2+)</name>
        <dbReference type="ChEBI" id="CHEBI:29105"/>
    </ligand>
</feature>
<organism evidence="14 17">
    <name type="scientific">Anaerobutyricum hallii</name>
    <dbReference type="NCBI Taxonomy" id="39488"/>
    <lineage>
        <taxon>Bacteria</taxon>
        <taxon>Bacillati</taxon>
        <taxon>Bacillota</taxon>
        <taxon>Clostridia</taxon>
        <taxon>Lachnospirales</taxon>
        <taxon>Lachnospiraceae</taxon>
        <taxon>Anaerobutyricum</taxon>
    </lineage>
</organism>
<feature type="binding site" evidence="12">
    <location>
        <position position="287"/>
    </location>
    <ligand>
        <name>Zn(2+)</name>
        <dbReference type="ChEBI" id="CHEBI:29105"/>
    </ligand>
</feature>
<accession>A0A413PWG5</accession>
<keyword evidence="6 12" id="KW-0808">Transferase</keyword>
<evidence type="ECO:0000256" key="12">
    <source>
        <dbReference type="PROSITE-ProRule" id="PRU00333"/>
    </source>
</evidence>
<keyword evidence="4 12" id="KW-0489">Methyltransferase</keyword>
<evidence type="ECO:0000256" key="8">
    <source>
        <dbReference type="ARBA" id="ARBA00022723"/>
    </source>
</evidence>
<keyword evidence="5" id="KW-0285">Flavoprotein</keyword>
<dbReference type="UniPathway" id="UPA00193"/>
<evidence type="ECO:0000256" key="11">
    <source>
        <dbReference type="ARBA" id="ARBA00023285"/>
    </source>
</evidence>
<dbReference type="Pfam" id="PF02219">
    <property type="entry name" value="MTHFR"/>
    <property type="match status" value="1"/>
</dbReference>
<evidence type="ECO:0000256" key="1">
    <source>
        <dbReference type="ARBA" id="ARBA00001974"/>
    </source>
</evidence>
<gene>
    <name evidence="15" type="ORF">DW068_14910</name>
    <name evidence="14" type="ORF">DW972_10285</name>
</gene>
<dbReference type="SUPFAM" id="SSF82282">
    <property type="entry name" value="Homocysteine S-methyltransferase"/>
    <property type="match status" value="1"/>
</dbReference>
<comment type="similarity">
    <text evidence="3">Belongs to the vitamin-B12 dependent methionine synthase family.</text>
</comment>
<dbReference type="Gene3D" id="3.20.20.330">
    <property type="entry name" value="Homocysteine-binding-like domain"/>
    <property type="match status" value="1"/>
</dbReference>
<name>A0A413PWG5_9FIRM</name>
<comment type="caution">
    <text evidence="14">The sequence shown here is derived from an EMBL/GenBank/DDBJ whole genome shotgun (WGS) entry which is preliminary data.</text>
</comment>
<dbReference type="GO" id="GO:0050667">
    <property type="term" value="P:homocysteine metabolic process"/>
    <property type="evidence" value="ECO:0007669"/>
    <property type="project" value="TreeGrafter"/>
</dbReference>
<evidence type="ECO:0000313" key="15">
    <source>
        <dbReference type="EMBL" id="RHK34149.1"/>
    </source>
</evidence>
<dbReference type="GO" id="GO:0035999">
    <property type="term" value="P:tetrahydrofolate interconversion"/>
    <property type="evidence" value="ECO:0007669"/>
    <property type="project" value="UniProtKB-UniPathway"/>
</dbReference>
<evidence type="ECO:0000256" key="10">
    <source>
        <dbReference type="ARBA" id="ARBA00023002"/>
    </source>
</evidence>
<dbReference type="EC" id="2.1.1.10" evidence="14"/>
<evidence type="ECO:0000256" key="2">
    <source>
        <dbReference type="ARBA" id="ARBA00004777"/>
    </source>
</evidence>
<evidence type="ECO:0000256" key="6">
    <source>
        <dbReference type="ARBA" id="ARBA00022679"/>
    </source>
</evidence>
<dbReference type="PROSITE" id="PS50970">
    <property type="entry name" value="HCY"/>
    <property type="match status" value="1"/>
</dbReference>
<dbReference type="Proteomes" id="UP000286561">
    <property type="component" value="Unassembled WGS sequence"/>
</dbReference>
<reference evidence="16 17" key="1">
    <citation type="submission" date="2018-08" db="EMBL/GenBank/DDBJ databases">
        <title>A genome reference for cultivated species of the human gut microbiota.</title>
        <authorList>
            <person name="Zou Y."/>
            <person name="Xue W."/>
            <person name="Luo G."/>
        </authorList>
    </citation>
    <scope>NUCLEOTIDE SEQUENCE [LARGE SCALE GENOMIC DNA]</scope>
    <source>
        <strain evidence="15 16">AF45-14BH</strain>
        <strain evidence="14 17">AM48-23BH</strain>
    </source>
</reference>
<keyword evidence="7" id="KW-0949">S-adenosyl-L-methionine</keyword>
<feature type="binding site" evidence="12">
    <location>
        <position position="288"/>
    </location>
    <ligand>
        <name>Zn(2+)</name>
        <dbReference type="ChEBI" id="CHEBI:29105"/>
    </ligand>
</feature>
<evidence type="ECO:0000256" key="9">
    <source>
        <dbReference type="ARBA" id="ARBA00022827"/>
    </source>
</evidence>
<dbReference type="GO" id="GO:0004489">
    <property type="term" value="F:methylenetetrahydrofolate reductase [NAD(P)H] activity"/>
    <property type="evidence" value="ECO:0007669"/>
    <property type="project" value="UniProtKB-EC"/>
</dbReference>
<dbReference type="PANTHER" id="PTHR45833">
    <property type="entry name" value="METHIONINE SYNTHASE"/>
    <property type="match status" value="1"/>
</dbReference>
<evidence type="ECO:0000259" key="13">
    <source>
        <dbReference type="PROSITE" id="PS50970"/>
    </source>
</evidence>
<protein>
    <submittedName>
        <fullName evidence="14">Bifunctional homocysteine S-methyltransferase/methylenetetrahydrofolate reductase</fullName>
        <ecNumber evidence="14">1.5.1.20</ecNumber>
        <ecNumber evidence="14">2.1.1.10</ecNumber>
    </submittedName>
</protein>
<keyword evidence="8 12" id="KW-0479">Metal-binding</keyword>
<dbReference type="SUPFAM" id="SSF51730">
    <property type="entry name" value="FAD-linked oxidoreductase"/>
    <property type="match status" value="1"/>
</dbReference>
<dbReference type="Gene3D" id="3.20.20.220">
    <property type="match status" value="1"/>
</dbReference>
<dbReference type="GO" id="GO:0005829">
    <property type="term" value="C:cytosol"/>
    <property type="evidence" value="ECO:0007669"/>
    <property type="project" value="TreeGrafter"/>
</dbReference>
<dbReference type="InterPro" id="IPR036589">
    <property type="entry name" value="HCY_dom_sf"/>
</dbReference>
<dbReference type="Pfam" id="PF02574">
    <property type="entry name" value="S-methyl_trans"/>
    <property type="match status" value="1"/>
</dbReference>
<dbReference type="AlphaFoldDB" id="A0A413PWG5"/>
<feature type="domain" description="Hcy-binding" evidence="13">
    <location>
        <begin position="2"/>
        <end position="302"/>
    </location>
</feature>
<keyword evidence="10 14" id="KW-0560">Oxidoreductase</keyword>
<dbReference type="PANTHER" id="PTHR45833:SF1">
    <property type="entry name" value="METHIONINE SYNTHASE"/>
    <property type="match status" value="1"/>
</dbReference>
<evidence type="ECO:0000256" key="4">
    <source>
        <dbReference type="ARBA" id="ARBA00022603"/>
    </source>
</evidence>
<dbReference type="InterPro" id="IPR050554">
    <property type="entry name" value="Met_Synthase/Corrinoid"/>
</dbReference>
<evidence type="ECO:0000256" key="3">
    <source>
        <dbReference type="ARBA" id="ARBA00010398"/>
    </source>
</evidence>
<evidence type="ECO:0000256" key="5">
    <source>
        <dbReference type="ARBA" id="ARBA00022630"/>
    </source>
</evidence>
<keyword evidence="9" id="KW-0274">FAD</keyword>
<evidence type="ECO:0000256" key="7">
    <source>
        <dbReference type="ARBA" id="ARBA00022691"/>
    </source>
</evidence>
<dbReference type="EMBL" id="QRNJ01000081">
    <property type="protein sequence ID" value="RHK34149.1"/>
    <property type="molecule type" value="Genomic_DNA"/>
</dbReference>
<keyword evidence="11" id="KW-0170">Cobalt</keyword>
<evidence type="ECO:0000313" key="14">
    <source>
        <dbReference type="EMBL" id="RGZ81492.1"/>
    </source>
</evidence>
<dbReference type="InterPro" id="IPR003726">
    <property type="entry name" value="HCY_dom"/>
</dbReference>
<dbReference type="Proteomes" id="UP000283497">
    <property type="component" value="Unassembled WGS sequence"/>
</dbReference>
<dbReference type="GO" id="GO:0032259">
    <property type="term" value="P:methylation"/>
    <property type="evidence" value="ECO:0007669"/>
    <property type="project" value="UniProtKB-KW"/>
</dbReference>
<dbReference type="InterPro" id="IPR003171">
    <property type="entry name" value="Mehydrof_redctse-like"/>
</dbReference>